<protein>
    <submittedName>
        <fullName evidence="1">Uncharacterized protein</fullName>
    </submittedName>
</protein>
<organism evidence="1 2">
    <name type="scientific">Candidatus Coprosoma intestinipullorum</name>
    <dbReference type="NCBI Taxonomy" id="2840752"/>
    <lineage>
        <taxon>Bacteria</taxon>
        <taxon>Bacillati</taxon>
        <taxon>Bacillota</taxon>
        <taxon>Bacillota incertae sedis</taxon>
        <taxon>Candidatus Coprosoma</taxon>
    </lineage>
</organism>
<gene>
    <name evidence="1" type="ORF">IAB27_06970</name>
</gene>
<proteinExistence type="predicted"/>
<reference evidence="1" key="2">
    <citation type="journal article" date="2021" name="PeerJ">
        <title>Extensive microbial diversity within the chicken gut microbiome revealed by metagenomics and culture.</title>
        <authorList>
            <person name="Gilroy R."/>
            <person name="Ravi A."/>
            <person name="Getino M."/>
            <person name="Pursley I."/>
            <person name="Horton D.L."/>
            <person name="Alikhan N.F."/>
            <person name="Baker D."/>
            <person name="Gharbi K."/>
            <person name="Hall N."/>
            <person name="Watson M."/>
            <person name="Adriaenssens E.M."/>
            <person name="Foster-Nyarko E."/>
            <person name="Jarju S."/>
            <person name="Secka A."/>
            <person name="Antonio M."/>
            <person name="Oren A."/>
            <person name="Chaudhuri R.R."/>
            <person name="La Ragione R."/>
            <person name="Hildebrand F."/>
            <person name="Pallen M.J."/>
        </authorList>
    </citation>
    <scope>NUCLEOTIDE SEQUENCE</scope>
    <source>
        <strain evidence="1">CHK147-3167</strain>
    </source>
</reference>
<comment type="caution">
    <text evidence="1">The sequence shown here is derived from an EMBL/GenBank/DDBJ whole genome shotgun (WGS) entry which is preliminary data.</text>
</comment>
<name>A0A9D0ZS84_9FIRM</name>
<accession>A0A9D0ZS84</accession>
<evidence type="ECO:0000313" key="1">
    <source>
        <dbReference type="EMBL" id="HIQ91344.1"/>
    </source>
</evidence>
<evidence type="ECO:0000313" key="2">
    <source>
        <dbReference type="Proteomes" id="UP000886786"/>
    </source>
</evidence>
<dbReference type="EMBL" id="DVFV01000122">
    <property type="protein sequence ID" value="HIQ91344.1"/>
    <property type="molecule type" value="Genomic_DNA"/>
</dbReference>
<dbReference type="AlphaFoldDB" id="A0A9D0ZS84"/>
<dbReference type="Proteomes" id="UP000886786">
    <property type="component" value="Unassembled WGS sequence"/>
</dbReference>
<reference evidence="1" key="1">
    <citation type="submission" date="2020-10" db="EMBL/GenBank/DDBJ databases">
        <authorList>
            <person name="Gilroy R."/>
        </authorList>
    </citation>
    <scope>NUCLEOTIDE SEQUENCE</scope>
    <source>
        <strain evidence="1">CHK147-3167</strain>
    </source>
</reference>
<sequence length="50" mass="5893">MKCLKEILIDSLDEAGQKNLDNFLKERVKKREVKILVKKSSDGFRKTKRD</sequence>